<evidence type="ECO:0000256" key="13">
    <source>
        <dbReference type="SAM" id="SignalP"/>
    </source>
</evidence>
<evidence type="ECO:0000256" key="6">
    <source>
        <dbReference type="ARBA" id="ARBA00022989"/>
    </source>
</evidence>
<protein>
    <submittedName>
        <fullName evidence="16">Low-density lipoprotein receptor-related protein 2</fullName>
    </submittedName>
</protein>
<dbReference type="SUPFAM" id="SSF57424">
    <property type="entry name" value="LDL receptor-like module"/>
    <property type="match status" value="1"/>
</dbReference>
<dbReference type="InterPro" id="IPR000742">
    <property type="entry name" value="EGF"/>
</dbReference>
<dbReference type="GO" id="GO:0005509">
    <property type="term" value="F:calcium ion binding"/>
    <property type="evidence" value="ECO:0007669"/>
    <property type="project" value="InterPro"/>
</dbReference>
<comment type="subcellular location">
    <subcellularLocation>
        <location evidence="1">Membrane</location>
        <topology evidence="1">Single-pass membrane protein</topology>
    </subcellularLocation>
</comment>
<keyword evidence="6" id="KW-1133">Transmembrane helix</keyword>
<dbReference type="SMART" id="SM00192">
    <property type="entry name" value="LDLa"/>
    <property type="match status" value="1"/>
</dbReference>
<dbReference type="PROSITE" id="PS01187">
    <property type="entry name" value="EGF_CA"/>
    <property type="match status" value="2"/>
</dbReference>
<evidence type="ECO:0000256" key="1">
    <source>
        <dbReference type="ARBA" id="ARBA00004167"/>
    </source>
</evidence>
<dbReference type="Pfam" id="PF00057">
    <property type="entry name" value="Ldl_recept_a"/>
    <property type="match status" value="1"/>
</dbReference>
<keyword evidence="7" id="KW-0472">Membrane</keyword>
<evidence type="ECO:0000256" key="8">
    <source>
        <dbReference type="ARBA" id="ARBA00023157"/>
    </source>
</evidence>
<dbReference type="SMART" id="SM00181">
    <property type="entry name" value="EGF"/>
    <property type="match status" value="4"/>
</dbReference>
<keyword evidence="16" id="KW-0449">Lipoprotein</keyword>
<dbReference type="KEGG" id="goe:100908038"/>
<keyword evidence="3" id="KW-0254">Endocytosis</keyword>
<dbReference type="PANTHER" id="PTHR22722:SF14">
    <property type="entry name" value="MEGALIN, ISOFORM A"/>
    <property type="match status" value="1"/>
</dbReference>
<feature type="disulfide bond" evidence="12">
    <location>
        <begin position="48"/>
        <end position="63"/>
    </location>
</feature>
<dbReference type="InterPro" id="IPR002172">
    <property type="entry name" value="LDrepeatLR_classA_rpt"/>
</dbReference>
<evidence type="ECO:0000256" key="9">
    <source>
        <dbReference type="ARBA" id="ARBA00023170"/>
    </source>
</evidence>
<evidence type="ECO:0000256" key="2">
    <source>
        <dbReference type="ARBA" id="ARBA00022536"/>
    </source>
</evidence>
<evidence type="ECO:0000256" key="12">
    <source>
        <dbReference type="PROSITE-ProRule" id="PRU00124"/>
    </source>
</evidence>
<dbReference type="InterPro" id="IPR051221">
    <property type="entry name" value="LDLR-related"/>
</dbReference>
<dbReference type="Pfam" id="PF07645">
    <property type="entry name" value="EGF_CA"/>
    <property type="match status" value="2"/>
</dbReference>
<dbReference type="PROSITE" id="PS50068">
    <property type="entry name" value="LDLRA_2"/>
    <property type="match status" value="1"/>
</dbReference>
<dbReference type="InterPro" id="IPR009030">
    <property type="entry name" value="Growth_fac_rcpt_cys_sf"/>
</dbReference>
<reference evidence="16" key="1">
    <citation type="submission" date="2025-08" db="UniProtKB">
        <authorList>
            <consortium name="RefSeq"/>
        </authorList>
    </citation>
    <scope>IDENTIFICATION</scope>
</reference>
<dbReference type="InterPro" id="IPR000152">
    <property type="entry name" value="EGF-type_Asp/Asn_hydroxyl_site"/>
</dbReference>
<dbReference type="Proteomes" id="UP000694867">
    <property type="component" value="Unplaced"/>
</dbReference>
<dbReference type="GeneID" id="100908038"/>
<dbReference type="RefSeq" id="XP_003746322.1">
    <property type="nucleotide sequence ID" value="XM_003746274.2"/>
</dbReference>
<dbReference type="InterPro" id="IPR049883">
    <property type="entry name" value="NOTCH1_EGF-like"/>
</dbReference>
<keyword evidence="9 16" id="KW-0675">Receptor</keyword>
<accession>A0AAJ6QWG1</accession>
<evidence type="ECO:0000256" key="7">
    <source>
        <dbReference type="ARBA" id="ARBA00023136"/>
    </source>
</evidence>
<dbReference type="GO" id="GO:0016324">
    <property type="term" value="C:apical plasma membrane"/>
    <property type="evidence" value="ECO:0007669"/>
    <property type="project" value="TreeGrafter"/>
</dbReference>
<evidence type="ECO:0000256" key="10">
    <source>
        <dbReference type="ARBA" id="ARBA00023180"/>
    </source>
</evidence>
<dbReference type="Gene3D" id="2.10.25.10">
    <property type="entry name" value="Laminin"/>
    <property type="match status" value="2"/>
</dbReference>
<dbReference type="CDD" id="cd00112">
    <property type="entry name" value="LDLa"/>
    <property type="match status" value="1"/>
</dbReference>
<dbReference type="SMART" id="SM00179">
    <property type="entry name" value="EGF_CA"/>
    <property type="match status" value="2"/>
</dbReference>
<dbReference type="Gene3D" id="4.10.400.10">
    <property type="entry name" value="Low-density Lipoprotein Receptor"/>
    <property type="match status" value="1"/>
</dbReference>
<dbReference type="GO" id="GO:0006898">
    <property type="term" value="P:receptor-mediated endocytosis"/>
    <property type="evidence" value="ECO:0007669"/>
    <property type="project" value="TreeGrafter"/>
</dbReference>
<evidence type="ECO:0000313" key="16">
    <source>
        <dbReference type="RefSeq" id="XP_003746322.1"/>
    </source>
</evidence>
<evidence type="ECO:0000256" key="11">
    <source>
        <dbReference type="PROSITE-ProRule" id="PRU00076"/>
    </source>
</evidence>
<dbReference type="PANTHER" id="PTHR22722">
    <property type="entry name" value="LOW-DENSITY LIPOPROTEIN RECEPTOR-RELATED PROTEIN 2-RELATED"/>
    <property type="match status" value="1"/>
</dbReference>
<proteinExistence type="predicted"/>
<dbReference type="AlphaFoldDB" id="A0AAJ6QWG1"/>
<evidence type="ECO:0000256" key="3">
    <source>
        <dbReference type="ARBA" id="ARBA00022583"/>
    </source>
</evidence>
<dbReference type="Gene3D" id="2.120.10.30">
    <property type="entry name" value="TolB, C-terminal domain"/>
    <property type="match status" value="1"/>
</dbReference>
<dbReference type="CDD" id="cd00054">
    <property type="entry name" value="EGF_CA"/>
    <property type="match status" value="2"/>
</dbReference>
<dbReference type="GO" id="GO:0043235">
    <property type="term" value="C:receptor complex"/>
    <property type="evidence" value="ECO:0007669"/>
    <property type="project" value="TreeGrafter"/>
</dbReference>
<dbReference type="InterPro" id="IPR000033">
    <property type="entry name" value="LDLR_classB_rpt"/>
</dbReference>
<keyword evidence="13" id="KW-0732">Signal</keyword>
<keyword evidence="10" id="KW-0325">Glycoprotein</keyword>
<dbReference type="SUPFAM" id="SSF63825">
    <property type="entry name" value="YWTD domain"/>
    <property type="match status" value="1"/>
</dbReference>
<keyword evidence="8 12" id="KW-1015">Disulfide bond</keyword>
<dbReference type="SUPFAM" id="SSF57184">
    <property type="entry name" value="Growth factor receptor domain"/>
    <property type="match status" value="1"/>
</dbReference>
<evidence type="ECO:0000259" key="14">
    <source>
        <dbReference type="PROSITE" id="PS50026"/>
    </source>
</evidence>
<dbReference type="GO" id="GO:0042562">
    <property type="term" value="F:hormone binding"/>
    <property type="evidence" value="ECO:0007669"/>
    <property type="project" value="TreeGrafter"/>
</dbReference>
<organism evidence="15 16">
    <name type="scientific">Galendromus occidentalis</name>
    <name type="common">western predatory mite</name>
    <dbReference type="NCBI Taxonomy" id="34638"/>
    <lineage>
        <taxon>Eukaryota</taxon>
        <taxon>Metazoa</taxon>
        <taxon>Ecdysozoa</taxon>
        <taxon>Arthropoda</taxon>
        <taxon>Chelicerata</taxon>
        <taxon>Arachnida</taxon>
        <taxon>Acari</taxon>
        <taxon>Parasitiformes</taxon>
        <taxon>Mesostigmata</taxon>
        <taxon>Gamasina</taxon>
        <taxon>Phytoseioidea</taxon>
        <taxon>Phytoseiidae</taxon>
        <taxon>Typhlodrominae</taxon>
        <taxon>Galendromus</taxon>
    </lineage>
</organism>
<keyword evidence="5" id="KW-0677">Repeat</keyword>
<name>A0AAJ6QWG1_9ACAR</name>
<feature type="signal peptide" evidence="13">
    <location>
        <begin position="1"/>
        <end position="15"/>
    </location>
</feature>
<dbReference type="PROSITE" id="PS50026">
    <property type="entry name" value="EGF_3"/>
    <property type="match status" value="1"/>
</dbReference>
<evidence type="ECO:0000256" key="5">
    <source>
        <dbReference type="ARBA" id="ARBA00022737"/>
    </source>
</evidence>
<feature type="chain" id="PRO_5042500407" evidence="13">
    <location>
        <begin position="16"/>
        <end position="573"/>
    </location>
</feature>
<dbReference type="InterPro" id="IPR018097">
    <property type="entry name" value="EGF_Ca-bd_CS"/>
</dbReference>
<dbReference type="SMART" id="SM00135">
    <property type="entry name" value="LY"/>
    <property type="match status" value="2"/>
</dbReference>
<dbReference type="PROSITE" id="PS00010">
    <property type="entry name" value="ASX_HYDROXYL"/>
    <property type="match status" value="1"/>
</dbReference>
<evidence type="ECO:0000256" key="4">
    <source>
        <dbReference type="ARBA" id="ARBA00022692"/>
    </source>
</evidence>
<gene>
    <name evidence="16" type="primary">LOC100908038</name>
</gene>
<sequence>MKYLLLALCFALARGQSAQPKYCIGGAENFFQCANETTFRCLNRRLICNGEQDCSDNWDEANCACVRNRDCPRGVKCQKDRRSATSVCVNCAPGQRFRNSQCEDIDECTENPEVDVCAGKGACVDRANGFECVACPKGYGASLRDPRLFTANAVYNESETFRKLLLCADYDECEEHNPCSGGACFNRVGSYSCECPLNHERRLDIREDVCQAIGEQPLVAIDNGTSIHIFELRSATQTQEFECTDQIVDLSADNGLVIFATRRQVWEYRIAVGAKLILADFGNDEDFSNGDIRKISADWENHRVYVLTGDSVSVIDIVGRAVKIIEHRGNISSIAVDPLAGYLFHSEFGRVRRSHLDGSIESTNIIFTALPADDLPDIEVLAVDPNLKYVYYIHNRVLYSFDYDGQRAVIMTGSADYTRLEPFEDLLYATYRVANSDSIVTIGRTGYSVGAQRESTVQSFKGTSPKSIAIIQSAKFPTRPEPMNSCLRKPCSSDWCFPSPLSRSPSHLCDCAAGERSNCLPLKTFRLRPASNDILPNEEKSAVRGASVPITAEMTKVGFIIPIVLVFLNSGLD</sequence>
<dbReference type="InterPro" id="IPR001881">
    <property type="entry name" value="EGF-like_Ca-bd_dom"/>
</dbReference>
<keyword evidence="15" id="KW-1185">Reference proteome</keyword>
<keyword evidence="4" id="KW-0812">Transmembrane</keyword>
<dbReference type="InterPro" id="IPR011042">
    <property type="entry name" value="6-blade_b-propeller_TolB-like"/>
</dbReference>
<dbReference type="InterPro" id="IPR036055">
    <property type="entry name" value="LDL_receptor-like_sf"/>
</dbReference>
<comment type="caution">
    <text evidence="11">Lacks conserved residue(s) required for the propagation of feature annotation.</text>
</comment>
<evidence type="ECO:0000313" key="15">
    <source>
        <dbReference type="Proteomes" id="UP000694867"/>
    </source>
</evidence>
<feature type="domain" description="EGF-like" evidence="14">
    <location>
        <begin position="169"/>
        <end position="211"/>
    </location>
</feature>
<keyword evidence="2 11" id="KW-0245">EGF-like domain</keyword>